<dbReference type="Proteomes" id="UP001501509">
    <property type="component" value="Unassembled WGS sequence"/>
</dbReference>
<dbReference type="CDD" id="cd14728">
    <property type="entry name" value="Ere-like"/>
    <property type="match status" value="1"/>
</dbReference>
<name>A0ABP6CL89_9ACTN</name>
<comment type="caution">
    <text evidence="2">The sequence shown here is derived from an EMBL/GenBank/DDBJ whole genome shotgun (WGS) entry which is preliminary data.</text>
</comment>
<dbReference type="PANTHER" id="PTHR31299:SF0">
    <property type="entry name" value="ESTERASE, PUTATIVE (AFU_ORTHOLOGUE AFUA_1G05850)-RELATED"/>
    <property type="match status" value="1"/>
</dbReference>
<dbReference type="Gene3D" id="1.20.1440.30">
    <property type="entry name" value="Biosynthetic Protein domain"/>
    <property type="match status" value="1"/>
</dbReference>
<evidence type="ECO:0000313" key="3">
    <source>
        <dbReference type="Proteomes" id="UP001501509"/>
    </source>
</evidence>
<dbReference type="InterPro" id="IPR052036">
    <property type="entry name" value="Hydrolase/PRTase-associated"/>
</dbReference>
<dbReference type="PIRSF" id="PIRSF036794">
    <property type="entry name" value="UCP_erythr_ester"/>
    <property type="match status" value="1"/>
</dbReference>
<dbReference type="Gene3D" id="3.30.1870.10">
    <property type="entry name" value="EreA-like, domain 2"/>
    <property type="match status" value="1"/>
</dbReference>
<keyword evidence="1" id="KW-0732">Signal</keyword>
<feature type="signal peptide" evidence="1">
    <location>
        <begin position="1"/>
        <end position="25"/>
    </location>
</feature>
<sequence length="433" mass="49213">MRSSKLLAFTLSAAAVAGFTGTARAATAGPPEPVTAWIERNATRLTTVDPRAPLGDLAPLRRTVGGATIVGLGESTHGASEQAKLKHRVVRLLVEQMGFRSIAWEDDWTLGLQLNDYILTGKGDPEAILRETGWQSREMLDLLKWLRAYNASHHDKVRFFGVEYFATRPVAYDAIAAYTAKVAPERLPAIRKHLRALRPFTSDMGRYVQWYWKEVDDKRPYIRRARRLRSLVERLPHRPGDRAHEVTLHHARQIVSFHEHFSLPDNDGYNYREVRAAENLRWWRTFSRDKVVYWAASPHTVNAPKLRITLPPGPDMTFASTGSYLRRWYGQRYRSIGFTFDHGAISGEPGGPPLQAPPARRHWFEYPFGRVGSDQFMLDLRTDAPSAVRRWLTAPATTRGLVWQESSTMTGGSPAQWFDAIVHRQTISPQRPL</sequence>
<dbReference type="EMBL" id="BAAATD010000008">
    <property type="protein sequence ID" value="GAA2616355.1"/>
    <property type="molecule type" value="Genomic_DNA"/>
</dbReference>
<organism evidence="2 3">
    <name type="scientific">Actinomadura fulvescens</name>
    <dbReference type="NCBI Taxonomy" id="46160"/>
    <lineage>
        <taxon>Bacteria</taxon>
        <taxon>Bacillati</taxon>
        <taxon>Actinomycetota</taxon>
        <taxon>Actinomycetes</taxon>
        <taxon>Streptosporangiales</taxon>
        <taxon>Thermomonosporaceae</taxon>
        <taxon>Actinomadura</taxon>
    </lineage>
</organism>
<dbReference type="InterPro" id="IPR007815">
    <property type="entry name" value="Emycin_Estase"/>
</dbReference>
<dbReference type="RefSeq" id="WP_344545753.1">
    <property type="nucleotide sequence ID" value="NZ_BAAATD010000008.1"/>
</dbReference>
<keyword evidence="3" id="KW-1185">Reference proteome</keyword>
<gene>
    <name evidence="2" type="ORF">GCM10010411_59310</name>
</gene>
<evidence type="ECO:0000256" key="1">
    <source>
        <dbReference type="SAM" id="SignalP"/>
    </source>
</evidence>
<feature type="chain" id="PRO_5045513050" evidence="1">
    <location>
        <begin position="26"/>
        <end position="433"/>
    </location>
</feature>
<dbReference type="InterPro" id="IPR014622">
    <property type="entry name" value="UCP036794_erythomycin"/>
</dbReference>
<proteinExistence type="predicted"/>
<reference evidence="3" key="1">
    <citation type="journal article" date="2019" name="Int. J. Syst. Evol. Microbiol.">
        <title>The Global Catalogue of Microorganisms (GCM) 10K type strain sequencing project: providing services to taxonomists for standard genome sequencing and annotation.</title>
        <authorList>
            <consortium name="The Broad Institute Genomics Platform"/>
            <consortium name="The Broad Institute Genome Sequencing Center for Infectious Disease"/>
            <person name="Wu L."/>
            <person name="Ma J."/>
        </authorList>
    </citation>
    <scope>NUCLEOTIDE SEQUENCE [LARGE SCALE GENOMIC DNA]</scope>
    <source>
        <strain evidence="3">JCM 6833</strain>
    </source>
</reference>
<protein>
    <submittedName>
        <fullName evidence="2">Erythromycin esterase family protein</fullName>
    </submittedName>
</protein>
<accession>A0ABP6CL89</accession>
<evidence type="ECO:0000313" key="2">
    <source>
        <dbReference type="EMBL" id="GAA2616355.1"/>
    </source>
</evidence>
<dbReference type="PANTHER" id="PTHR31299">
    <property type="entry name" value="ESTERASE, PUTATIVE (AFU_ORTHOLOGUE AFUA_1G05850)-RELATED"/>
    <property type="match status" value="1"/>
</dbReference>
<dbReference type="Gene3D" id="3.40.1660.10">
    <property type="entry name" value="EreA-like (biosynthetic domain)"/>
    <property type="match status" value="1"/>
</dbReference>
<dbReference type="SUPFAM" id="SSF159501">
    <property type="entry name" value="EreA/ChaN-like"/>
    <property type="match status" value="1"/>
</dbReference>
<dbReference type="Pfam" id="PF05139">
    <property type="entry name" value="Erythro_esteras"/>
    <property type="match status" value="1"/>
</dbReference>